<evidence type="ECO:0000313" key="1">
    <source>
        <dbReference type="EMBL" id="ETN72796.1"/>
    </source>
</evidence>
<evidence type="ECO:0000313" key="2">
    <source>
        <dbReference type="Proteomes" id="UP000053676"/>
    </source>
</evidence>
<keyword evidence="2" id="KW-1185">Reference proteome</keyword>
<gene>
    <name evidence="1" type="ORF">NECAME_04403</name>
</gene>
<dbReference type="AlphaFoldDB" id="W2SVI2"/>
<dbReference type="Proteomes" id="UP000053676">
    <property type="component" value="Unassembled WGS sequence"/>
</dbReference>
<reference evidence="2" key="1">
    <citation type="journal article" date="2014" name="Nat. Genet.">
        <title>Genome of the human hookworm Necator americanus.</title>
        <authorList>
            <person name="Tang Y.T."/>
            <person name="Gao X."/>
            <person name="Rosa B.A."/>
            <person name="Abubucker S."/>
            <person name="Hallsworth-Pepin K."/>
            <person name="Martin J."/>
            <person name="Tyagi R."/>
            <person name="Heizer E."/>
            <person name="Zhang X."/>
            <person name="Bhonagiri-Palsikar V."/>
            <person name="Minx P."/>
            <person name="Warren W.C."/>
            <person name="Wang Q."/>
            <person name="Zhan B."/>
            <person name="Hotez P.J."/>
            <person name="Sternberg P.W."/>
            <person name="Dougall A."/>
            <person name="Gaze S.T."/>
            <person name="Mulvenna J."/>
            <person name="Sotillo J."/>
            <person name="Ranganathan S."/>
            <person name="Rabelo E.M."/>
            <person name="Wilson R.K."/>
            <person name="Felgner P.L."/>
            <person name="Bethony J."/>
            <person name="Hawdon J.M."/>
            <person name="Gasser R.B."/>
            <person name="Loukas A."/>
            <person name="Mitreva M."/>
        </authorList>
    </citation>
    <scope>NUCLEOTIDE SEQUENCE [LARGE SCALE GENOMIC DNA]</scope>
</reference>
<dbReference type="KEGG" id="nai:NECAME_04403"/>
<protein>
    <submittedName>
        <fullName evidence="1">Uncharacterized protein</fullName>
    </submittedName>
</protein>
<dbReference type="EMBL" id="KI662931">
    <property type="protein sequence ID" value="ETN72796.1"/>
    <property type="molecule type" value="Genomic_DNA"/>
</dbReference>
<proteinExistence type="predicted"/>
<name>W2SVI2_NECAM</name>
<accession>W2SVI2</accession>
<organism evidence="1 2">
    <name type="scientific">Necator americanus</name>
    <name type="common">Human hookworm</name>
    <dbReference type="NCBI Taxonomy" id="51031"/>
    <lineage>
        <taxon>Eukaryota</taxon>
        <taxon>Metazoa</taxon>
        <taxon>Ecdysozoa</taxon>
        <taxon>Nematoda</taxon>
        <taxon>Chromadorea</taxon>
        <taxon>Rhabditida</taxon>
        <taxon>Rhabditina</taxon>
        <taxon>Rhabditomorpha</taxon>
        <taxon>Strongyloidea</taxon>
        <taxon>Ancylostomatidae</taxon>
        <taxon>Bunostominae</taxon>
        <taxon>Necator</taxon>
    </lineage>
</organism>
<sequence length="103" mass="11432">MDELHYDDAKHGGAYDVPTINAVDLTDLSVSDEPTHITNVEHFSVEGSDDSYYYDAEEEFTLENRAVPIEDQLIQTSGQFGMHNPAEGNRLEVQVAVTCLTAK</sequence>